<sequence length="253" mass="27794">MVTVIAFGDWHGNALFAADALDAAPAEVDSRLIHVGDFGLWSGSSGERYLRTVAEQLGERTLYVIPGNHEYWPGLALGNKTFGFSSVDADGFLRSRRHPNIRIAPRTNVWEWDGAVFASLAGANSIDRDQRREGVSWWPEESPTIDDVETLIGQVNGRGVDVFVTHDAPDDAIAHLNLYPASRTPVWSPDALAYAQESAAVVGAARSALRPRLQICGHHHVRRTCAVGATRVEFLTDDMGTLRDNRIVVVPEW</sequence>
<protein>
    <submittedName>
        <fullName evidence="2">Metallophosphoesterase</fullName>
    </submittedName>
</protein>
<dbReference type="OrthoDB" id="5380150at2"/>
<dbReference type="InterPro" id="IPR004843">
    <property type="entry name" value="Calcineurin-like_PHP"/>
</dbReference>
<proteinExistence type="predicted"/>
<dbReference type="AlphaFoldDB" id="A0A3N4G9Y8"/>
<dbReference type="RefSeq" id="WP_123931354.1">
    <property type="nucleotide sequence ID" value="NZ_JBPSDP010000010.1"/>
</dbReference>
<dbReference type="Proteomes" id="UP000267536">
    <property type="component" value="Unassembled WGS sequence"/>
</dbReference>
<dbReference type="GO" id="GO:0016787">
    <property type="term" value="F:hydrolase activity"/>
    <property type="evidence" value="ECO:0007669"/>
    <property type="project" value="InterPro"/>
</dbReference>
<accession>A0A3N4G9Y8</accession>
<reference evidence="2 3" key="1">
    <citation type="submission" date="2018-11" db="EMBL/GenBank/DDBJ databases">
        <title>Draft genome sequence of Gordonia sp. RS15-1S isolated from rice stems.</title>
        <authorList>
            <person name="Muangham S."/>
        </authorList>
    </citation>
    <scope>NUCLEOTIDE SEQUENCE [LARGE SCALE GENOMIC DNA]</scope>
    <source>
        <strain evidence="2 3">RS15-1S</strain>
    </source>
</reference>
<evidence type="ECO:0000313" key="2">
    <source>
        <dbReference type="EMBL" id="RPA59075.1"/>
    </source>
</evidence>
<dbReference type="Pfam" id="PF00149">
    <property type="entry name" value="Metallophos"/>
    <property type="match status" value="1"/>
</dbReference>
<gene>
    <name evidence="2" type="ORF">EF294_14790</name>
</gene>
<evidence type="ECO:0000259" key="1">
    <source>
        <dbReference type="Pfam" id="PF00149"/>
    </source>
</evidence>
<dbReference type="Gene3D" id="3.60.21.10">
    <property type="match status" value="1"/>
</dbReference>
<feature type="domain" description="Calcineurin-like phosphoesterase" evidence="1">
    <location>
        <begin position="3"/>
        <end position="221"/>
    </location>
</feature>
<evidence type="ECO:0000313" key="3">
    <source>
        <dbReference type="Proteomes" id="UP000267536"/>
    </source>
</evidence>
<keyword evidence="3" id="KW-1185">Reference proteome</keyword>
<dbReference type="InterPro" id="IPR029052">
    <property type="entry name" value="Metallo-depent_PP-like"/>
</dbReference>
<comment type="caution">
    <text evidence="2">The sequence shown here is derived from an EMBL/GenBank/DDBJ whole genome shotgun (WGS) entry which is preliminary data.</text>
</comment>
<dbReference type="CDD" id="cd00838">
    <property type="entry name" value="MPP_superfamily"/>
    <property type="match status" value="1"/>
</dbReference>
<organism evidence="2 3">
    <name type="scientific">Gordonia oryzae</name>
    <dbReference type="NCBI Taxonomy" id="2487349"/>
    <lineage>
        <taxon>Bacteria</taxon>
        <taxon>Bacillati</taxon>
        <taxon>Actinomycetota</taxon>
        <taxon>Actinomycetes</taxon>
        <taxon>Mycobacteriales</taxon>
        <taxon>Gordoniaceae</taxon>
        <taxon>Gordonia</taxon>
    </lineage>
</organism>
<name>A0A3N4G9Y8_9ACTN</name>
<dbReference type="EMBL" id="RKMH01000010">
    <property type="protein sequence ID" value="RPA59075.1"/>
    <property type="molecule type" value="Genomic_DNA"/>
</dbReference>
<dbReference type="SUPFAM" id="SSF56300">
    <property type="entry name" value="Metallo-dependent phosphatases"/>
    <property type="match status" value="1"/>
</dbReference>